<feature type="transmembrane region" description="Helical" evidence="1">
    <location>
        <begin position="234"/>
        <end position="250"/>
    </location>
</feature>
<dbReference type="RefSeq" id="WP_212216065.1">
    <property type="nucleotide sequence ID" value="NZ_JAGUCO010000006.1"/>
</dbReference>
<feature type="transmembrane region" description="Helical" evidence="1">
    <location>
        <begin position="151"/>
        <end position="170"/>
    </location>
</feature>
<dbReference type="EMBL" id="JAGUCO010000006">
    <property type="protein sequence ID" value="MBS2098823.1"/>
    <property type="molecule type" value="Genomic_DNA"/>
</dbReference>
<sequence length="358" mass="40559">MIQQDTTKAKLPSQQLNVGEIDVSSSQLRTPVLQIENETPRHLIQQQQVFVKPKVSYQKLSHKDSIYLNLLPSESDNIFDSELSFETEQPVKEIIKKEEASSENKKVKNIENKSVEVQESQPDTIETITVAPIPTPIKIRSTNQFEGSKDWLSGFIVLAILIAGVVKVTSGKYLNDIFSSIRYQQSAFKLFSTLNLQNQKPGWALSFLFILSTSLLIFEYTLVMGRQPEEISHFLFLAGIFGGIILYAFLKRTTYQLVGYIFDTLTDTKSYLFNAELLNKAFSVSILPIISIVPFVDQATATLLLKVGLVLFVLMYLVQLLRGVKIILRSPLSIYYMFLYFCALEILPLAILIKILIL</sequence>
<reference evidence="2 3" key="1">
    <citation type="journal article" date="2015" name="Int. J. Syst. Evol. Microbiol.">
        <title>Carboxylicivirga linearis sp. nov., isolated from a sea cucumber culture pond.</title>
        <authorList>
            <person name="Wang F.Q."/>
            <person name="Zhou Y.X."/>
            <person name="Lin X.Z."/>
            <person name="Chen G.J."/>
            <person name="Du Z.J."/>
        </authorList>
    </citation>
    <scope>NUCLEOTIDE SEQUENCE [LARGE SCALE GENOMIC DNA]</scope>
    <source>
        <strain evidence="2 3">FB218</strain>
    </source>
</reference>
<feature type="transmembrane region" description="Helical" evidence="1">
    <location>
        <begin position="334"/>
        <end position="357"/>
    </location>
</feature>
<organism evidence="2 3">
    <name type="scientific">Carboxylicivirga linearis</name>
    <dbReference type="NCBI Taxonomy" id="1628157"/>
    <lineage>
        <taxon>Bacteria</taxon>
        <taxon>Pseudomonadati</taxon>
        <taxon>Bacteroidota</taxon>
        <taxon>Bacteroidia</taxon>
        <taxon>Marinilabiliales</taxon>
        <taxon>Marinilabiliaceae</taxon>
        <taxon>Carboxylicivirga</taxon>
    </lineage>
</organism>
<proteinExistence type="predicted"/>
<keyword evidence="1" id="KW-0812">Transmembrane</keyword>
<evidence type="ECO:0000313" key="2">
    <source>
        <dbReference type="EMBL" id="MBS2098823.1"/>
    </source>
</evidence>
<evidence type="ECO:0000313" key="3">
    <source>
        <dbReference type="Proteomes" id="UP000708576"/>
    </source>
</evidence>
<evidence type="ECO:0000256" key="1">
    <source>
        <dbReference type="SAM" id="Phobius"/>
    </source>
</evidence>
<gene>
    <name evidence="2" type="ORF">KEM10_11080</name>
</gene>
<dbReference type="Pfam" id="PF14093">
    <property type="entry name" value="DUF4271"/>
    <property type="match status" value="1"/>
</dbReference>
<keyword evidence="3" id="KW-1185">Reference proteome</keyword>
<comment type="caution">
    <text evidence="2">The sequence shown here is derived from an EMBL/GenBank/DDBJ whole genome shotgun (WGS) entry which is preliminary data.</text>
</comment>
<protein>
    <submittedName>
        <fullName evidence="2">DUF4271 domain-containing protein</fullName>
    </submittedName>
</protein>
<name>A0ABS5JV78_9BACT</name>
<keyword evidence="1" id="KW-0472">Membrane</keyword>
<keyword evidence="1" id="KW-1133">Transmembrane helix</keyword>
<feature type="transmembrane region" description="Helical" evidence="1">
    <location>
        <begin position="303"/>
        <end position="322"/>
    </location>
</feature>
<dbReference type="InterPro" id="IPR025367">
    <property type="entry name" value="DUF4271"/>
</dbReference>
<dbReference type="Proteomes" id="UP000708576">
    <property type="component" value="Unassembled WGS sequence"/>
</dbReference>
<feature type="transmembrane region" description="Helical" evidence="1">
    <location>
        <begin position="203"/>
        <end position="222"/>
    </location>
</feature>
<accession>A0ABS5JV78</accession>